<dbReference type="SUPFAM" id="SSF103473">
    <property type="entry name" value="MFS general substrate transporter"/>
    <property type="match status" value="1"/>
</dbReference>
<dbReference type="Proteomes" id="UP000006073">
    <property type="component" value="Unassembled WGS sequence"/>
</dbReference>
<organism evidence="2 3">
    <name type="scientific">Indibacter alkaliphilus (strain CCUG 57479 / KCTC 22604 / LW1)</name>
    <dbReference type="NCBI Taxonomy" id="1189612"/>
    <lineage>
        <taxon>Bacteria</taxon>
        <taxon>Pseudomonadati</taxon>
        <taxon>Bacteroidota</taxon>
        <taxon>Cytophagia</taxon>
        <taxon>Cytophagales</taxon>
        <taxon>Cyclobacteriaceae</taxon>
    </lineage>
</organism>
<evidence type="ECO:0000313" key="2">
    <source>
        <dbReference type="EMBL" id="EOZ98788.1"/>
    </source>
</evidence>
<feature type="transmembrane region" description="Helical" evidence="1">
    <location>
        <begin position="41"/>
        <end position="65"/>
    </location>
</feature>
<keyword evidence="1" id="KW-1133">Transmembrane helix</keyword>
<comment type="caution">
    <text evidence="2">The sequence shown here is derived from an EMBL/GenBank/DDBJ whole genome shotgun (WGS) entry which is preliminary data.</text>
</comment>
<dbReference type="OrthoDB" id="765719at2"/>
<evidence type="ECO:0000313" key="3">
    <source>
        <dbReference type="Proteomes" id="UP000006073"/>
    </source>
</evidence>
<keyword evidence="3" id="KW-1185">Reference proteome</keyword>
<dbReference type="InterPro" id="IPR036259">
    <property type="entry name" value="MFS_trans_sf"/>
</dbReference>
<keyword evidence="1" id="KW-0472">Membrane</keyword>
<proteinExistence type="predicted"/>
<accession>S2E8Z8</accession>
<dbReference type="AlphaFoldDB" id="S2E8Z8"/>
<feature type="transmembrane region" description="Helical" evidence="1">
    <location>
        <begin position="150"/>
        <end position="174"/>
    </location>
</feature>
<feature type="transmembrane region" description="Helical" evidence="1">
    <location>
        <begin position="123"/>
        <end position="144"/>
    </location>
</feature>
<dbReference type="STRING" id="1189612.A33Q_1442"/>
<protein>
    <submittedName>
        <fullName evidence="2">Uncharacterized protein</fullName>
    </submittedName>
</protein>
<feature type="transmembrane region" description="Helical" evidence="1">
    <location>
        <begin position="71"/>
        <end position="90"/>
    </location>
</feature>
<dbReference type="RefSeq" id="WP_009032728.1">
    <property type="nucleotide sequence ID" value="NZ_ALWO02000023.1"/>
</dbReference>
<keyword evidence="1" id="KW-0812">Transmembrane</keyword>
<gene>
    <name evidence="2" type="ORF">A33Q_1442</name>
</gene>
<dbReference type="EMBL" id="ALWO02000023">
    <property type="protein sequence ID" value="EOZ98788.1"/>
    <property type="molecule type" value="Genomic_DNA"/>
</dbReference>
<name>S2E8Z8_INDAL</name>
<reference evidence="2 3" key="1">
    <citation type="journal article" date="2013" name="Genome Announc.">
        <title>Draft Genome Sequence of Indibacter alkaliphilus Strain LW1T, Isolated from Lonar Lake, a Haloalkaline Lake in the Buldana District of Maharashtra, India.</title>
        <authorList>
            <person name="Singh A."/>
            <person name="Kumar Jangir P."/>
            <person name="Sharma R."/>
            <person name="Singh A."/>
            <person name="Kumar Pinnaka A."/>
            <person name="Shivaji S."/>
        </authorList>
    </citation>
    <scope>NUCLEOTIDE SEQUENCE [LARGE SCALE GENOMIC DNA]</scope>
    <source>
        <strain evidence="3">CCUG 57479 / KCTC 22604 / LW1</strain>
    </source>
</reference>
<sequence length="202" mass="23921">MDQFESYINKWKAQKSDVQEVDLQKIKSQAQDRLSRHNRKLIISNLWMSIAFAGVFITIGLIWSYFPDRTIHFYAGMFTMLVLLFVFALTQWASVHYKRINPEAEPVRYIKYSLKKLVLNKWILQYGLPIYMVLLGFAFILYFQDIMIGASLQFMIIGYSVTLGYIFLMAILSLKKTKRKIEKINEMISYLKDWENILNQET</sequence>
<evidence type="ECO:0000256" key="1">
    <source>
        <dbReference type="SAM" id="Phobius"/>
    </source>
</evidence>